<feature type="compositionally biased region" description="Low complexity" evidence="1">
    <location>
        <begin position="338"/>
        <end position="356"/>
    </location>
</feature>
<sequence length="457" mass="43510">MAEPYTQTAVPFEQLPLAALRDPVLAGPGIDGMGVAADRYRQLAETLQRAAEDLRVAMTAAQGAHEGEAAEVSRQYVERVAAVGELGAGQARIAIGALDDGAAYYSRVADDMRALHLADGPAPRSVAQGAAREQQVEDLRVLAVEAAQRYESNTNWSLGRTFQPFDPPVIAAPGTGDGVPVGGASAGGGAGAVSGSGPGVPGAGGAQTGALPVGSAGGQGAVGVGSGAGSLGPGAAGAGAGSSGNGGSVGSGAPGPVGGAGNGRVGNGRVGNGGMGSGGVVPAGPVATGPRAAGERPRDGGTGVPRTAAASVPGSSATLPGPGASGGSRSSPLPPPGSGAREPVGPGTGWIPGTPWSGRTPAEGGTSGLRAGPAEPAAPARPGAAASSSSGAQGPGTGSRSATGGTPFFPAAGAGRGEGSEHTRPSWLVEDDPQAYWFSGLPDHTAGVIGGEGDSDH</sequence>
<feature type="compositionally biased region" description="Low complexity" evidence="1">
    <location>
        <begin position="371"/>
        <end position="413"/>
    </location>
</feature>
<evidence type="ECO:0008006" key="4">
    <source>
        <dbReference type="Google" id="ProtNLM"/>
    </source>
</evidence>
<proteinExistence type="predicted"/>
<dbReference type="RefSeq" id="WP_218615737.1">
    <property type="nucleotide sequence ID" value="NZ_JADQDK010000001.1"/>
</dbReference>
<gene>
    <name evidence="2" type="ORF">I4I81_01300</name>
</gene>
<protein>
    <recommendedName>
        <fullName evidence="4">PPE family domain-containing protein</fullName>
    </recommendedName>
</protein>
<name>A0ABS6UKZ0_9PSEU</name>
<comment type="caution">
    <text evidence="2">The sequence shown here is derived from an EMBL/GenBank/DDBJ whole genome shotgun (WGS) entry which is preliminary data.</text>
</comment>
<evidence type="ECO:0000313" key="2">
    <source>
        <dbReference type="EMBL" id="MBW0132894.1"/>
    </source>
</evidence>
<dbReference type="EMBL" id="JADQDK010000001">
    <property type="protein sequence ID" value="MBW0132894.1"/>
    <property type="molecule type" value="Genomic_DNA"/>
</dbReference>
<organism evidence="2 3">
    <name type="scientific">Pseudonocardia abyssalis</name>
    <dbReference type="NCBI Taxonomy" id="2792008"/>
    <lineage>
        <taxon>Bacteria</taxon>
        <taxon>Bacillati</taxon>
        <taxon>Actinomycetota</taxon>
        <taxon>Actinomycetes</taxon>
        <taxon>Pseudonocardiales</taxon>
        <taxon>Pseudonocardiaceae</taxon>
        <taxon>Pseudonocardia</taxon>
    </lineage>
</organism>
<evidence type="ECO:0000256" key="1">
    <source>
        <dbReference type="SAM" id="MobiDB-lite"/>
    </source>
</evidence>
<feature type="region of interest" description="Disordered" evidence="1">
    <location>
        <begin position="233"/>
        <end position="457"/>
    </location>
</feature>
<reference evidence="2 3" key="1">
    <citation type="submission" date="2020-11" db="EMBL/GenBank/DDBJ databases">
        <title>Pseudonocardia abyssalis sp. nov. and Pseudonocardia oceani sp. nov., description and phylogenomic analysis of two novel actinomycetes isolated from the deep Southern Ocean.</title>
        <authorList>
            <person name="Parra J."/>
        </authorList>
    </citation>
    <scope>NUCLEOTIDE SEQUENCE [LARGE SCALE GENOMIC DNA]</scope>
    <source>
        <strain evidence="2 3">KRD-168</strain>
    </source>
</reference>
<feature type="compositionally biased region" description="Gly residues" evidence="1">
    <location>
        <begin position="233"/>
        <end position="281"/>
    </location>
</feature>
<keyword evidence="3" id="KW-1185">Reference proteome</keyword>
<evidence type="ECO:0000313" key="3">
    <source>
        <dbReference type="Proteomes" id="UP000694287"/>
    </source>
</evidence>
<feature type="compositionally biased region" description="Gly residues" evidence="1">
    <location>
        <begin position="448"/>
        <end position="457"/>
    </location>
</feature>
<feature type="compositionally biased region" description="Low complexity" evidence="1">
    <location>
        <begin position="282"/>
        <end position="292"/>
    </location>
</feature>
<feature type="compositionally biased region" description="Low complexity" evidence="1">
    <location>
        <begin position="319"/>
        <end position="331"/>
    </location>
</feature>
<accession>A0ABS6UKZ0</accession>
<dbReference type="Proteomes" id="UP000694287">
    <property type="component" value="Unassembled WGS sequence"/>
</dbReference>